<dbReference type="EMBL" id="LXQA010365842">
    <property type="protein sequence ID" value="MCI46995.1"/>
    <property type="molecule type" value="Genomic_DNA"/>
</dbReference>
<organism evidence="1 2">
    <name type="scientific">Trifolium medium</name>
    <dbReference type="NCBI Taxonomy" id="97028"/>
    <lineage>
        <taxon>Eukaryota</taxon>
        <taxon>Viridiplantae</taxon>
        <taxon>Streptophyta</taxon>
        <taxon>Embryophyta</taxon>
        <taxon>Tracheophyta</taxon>
        <taxon>Spermatophyta</taxon>
        <taxon>Magnoliopsida</taxon>
        <taxon>eudicotyledons</taxon>
        <taxon>Gunneridae</taxon>
        <taxon>Pentapetalae</taxon>
        <taxon>rosids</taxon>
        <taxon>fabids</taxon>
        <taxon>Fabales</taxon>
        <taxon>Fabaceae</taxon>
        <taxon>Papilionoideae</taxon>
        <taxon>50 kb inversion clade</taxon>
        <taxon>NPAAA clade</taxon>
        <taxon>Hologalegina</taxon>
        <taxon>IRL clade</taxon>
        <taxon>Trifolieae</taxon>
        <taxon>Trifolium</taxon>
    </lineage>
</organism>
<proteinExistence type="predicted"/>
<dbReference type="AlphaFoldDB" id="A0A392SGD4"/>
<comment type="caution">
    <text evidence="1">The sequence shown here is derived from an EMBL/GenBank/DDBJ whole genome shotgun (WGS) entry which is preliminary data.</text>
</comment>
<reference evidence="1 2" key="1">
    <citation type="journal article" date="2018" name="Front. Plant Sci.">
        <title>Red Clover (Trifolium pratense) and Zigzag Clover (T. medium) - A Picture of Genomic Similarities and Differences.</title>
        <authorList>
            <person name="Dluhosova J."/>
            <person name="Istvanek J."/>
            <person name="Nedelnik J."/>
            <person name="Repkova J."/>
        </authorList>
    </citation>
    <scope>NUCLEOTIDE SEQUENCE [LARGE SCALE GENOMIC DNA]</scope>
    <source>
        <strain evidence="2">cv. 10/8</strain>
        <tissue evidence="1">Leaf</tissue>
    </source>
</reference>
<keyword evidence="2" id="KW-1185">Reference proteome</keyword>
<name>A0A392SGD4_9FABA</name>
<protein>
    <submittedName>
        <fullName evidence="1">Uncharacterized protein</fullName>
    </submittedName>
</protein>
<sequence>MEEIRQENCQLHDDAMGELQALIAQNNNRREDEANAV</sequence>
<evidence type="ECO:0000313" key="2">
    <source>
        <dbReference type="Proteomes" id="UP000265520"/>
    </source>
</evidence>
<accession>A0A392SGD4</accession>
<evidence type="ECO:0000313" key="1">
    <source>
        <dbReference type="EMBL" id="MCI46995.1"/>
    </source>
</evidence>
<dbReference type="Proteomes" id="UP000265520">
    <property type="component" value="Unassembled WGS sequence"/>
</dbReference>
<feature type="non-terminal residue" evidence="1">
    <location>
        <position position="37"/>
    </location>
</feature>